<dbReference type="AlphaFoldDB" id="Q47KR9"/>
<dbReference type="Pfam" id="PF04228">
    <property type="entry name" value="Zn_peptidase"/>
    <property type="match status" value="1"/>
</dbReference>
<dbReference type="PANTHER" id="PTHR30168:SF0">
    <property type="entry name" value="INNER MEMBRANE PROTEIN"/>
    <property type="match status" value="1"/>
</dbReference>
<keyword evidence="3 5" id="KW-1133">Transmembrane helix</keyword>
<evidence type="ECO:0000256" key="3">
    <source>
        <dbReference type="ARBA" id="ARBA00022989"/>
    </source>
</evidence>
<comment type="subcellular location">
    <subcellularLocation>
        <location evidence="1">Membrane</location>
        <topology evidence="1">Single-pass membrane protein</topology>
    </subcellularLocation>
</comment>
<dbReference type="HOGENOM" id="CLU_050836_1_0_11"/>
<dbReference type="GO" id="GO:0016020">
    <property type="term" value="C:membrane"/>
    <property type="evidence" value="ECO:0007669"/>
    <property type="project" value="UniProtKB-SubCell"/>
</dbReference>
<accession>Q47KR9</accession>
<gene>
    <name evidence="6" type="ordered locus">Tfu_2920</name>
</gene>
<name>Q47KR9_THEFY</name>
<proteinExistence type="predicted"/>
<organism evidence="6">
    <name type="scientific">Thermobifida fusca (strain YX)</name>
    <dbReference type="NCBI Taxonomy" id="269800"/>
    <lineage>
        <taxon>Bacteria</taxon>
        <taxon>Bacillati</taxon>
        <taxon>Actinomycetota</taxon>
        <taxon>Actinomycetes</taxon>
        <taxon>Streptosporangiales</taxon>
        <taxon>Nocardiopsidaceae</taxon>
        <taxon>Thermobifida</taxon>
    </lineage>
</organism>
<reference evidence="6" key="1">
    <citation type="submission" date="2005-07" db="EMBL/GenBank/DDBJ databases">
        <title>Complete sequence of Thermobifida fusca YX.</title>
        <authorList>
            <consortium name="US DOE Joint Genome Institute"/>
            <person name="Copeland A."/>
            <person name="Lucas S."/>
            <person name="Lapidus A."/>
            <person name="Barry K."/>
            <person name="Detter J.C."/>
            <person name="Glavina T."/>
            <person name="Hammon N."/>
            <person name="Israni S."/>
            <person name="Pitluck S."/>
            <person name="Di Bartolo G."/>
            <person name="Chain P."/>
            <person name="Schmutz J."/>
            <person name="Larimer F."/>
            <person name="Land M."/>
            <person name="Lykidis A."/>
            <person name="Richardson P."/>
        </authorList>
    </citation>
    <scope>NUCLEOTIDE SEQUENCE</scope>
    <source>
        <strain evidence="6">YX</strain>
    </source>
</reference>
<keyword evidence="4 5" id="KW-0472">Membrane</keyword>
<feature type="transmembrane region" description="Helical" evidence="5">
    <location>
        <begin position="40"/>
        <end position="61"/>
    </location>
</feature>
<keyword evidence="2 5" id="KW-0812">Transmembrane</keyword>
<evidence type="ECO:0000256" key="4">
    <source>
        <dbReference type="ARBA" id="ARBA00023136"/>
    </source>
</evidence>
<evidence type="ECO:0000313" key="6">
    <source>
        <dbReference type="EMBL" id="AAZ56953.1"/>
    </source>
</evidence>
<dbReference type="KEGG" id="tfu:Tfu_2920"/>
<evidence type="ECO:0000256" key="2">
    <source>
        <dbReference type="ARBA" id="ARBA00022692"/>
    </source>
</evidence>
<dbReference type="eggNOG" id="COG2321">
    <property type="taxonomic scope" value="Bacteria"/>
</dbReference>
<dbReference type="InterPro" id="IPR007343">
    <property type="entry name" value="Uncharacterised_pept_Zn_put"/>
</dbReference>
<sequence length="322" mass="34600">MRGRNSTAAPARKRNFGSEYLLPAYTARAGPRPLGIGVSISLFMGLASVALAGFVLVASFLESGTRPLAGTAPPPADSGPAPPEGALARDILTTNPLYLSGELRPVTCPAPELDPADPESVENFLHEVTDCLDEAWGTHLSAAGLEFEPPNRIYWYTSGQSPCGTYPAEGTSAFYCHANKGLYLGVEDIVADSGHSDQAVAYTFLLGHEYGHHVQGETGILTQYQAMRSGSDGKENRDAWSRRSELQANCLSGVFLGAVENSFPVGTTEREEVLRDVALRADRGDIHTHGSPDNGQLWTKHGMDRKDPAACNTWEAREELVD</sequence>
<dbReference type="PANTHER" id="PTHR30168">
    <property type="entry name" value="PUTATIVE MEMBRANE PROTEIN YPFJ"/>
    <property type="match status" value="1"/>
</dbReference>
<evidence type="ECO:0008006" key="7">
    <source>
        <dbReference type="Google" id="ProtNLM"/>
    </source>
</evidence>
<dbReference type="EMBL" id="CP000088">
    <property type="protein sequence ID" value="AAZ56953.1"/>
    <property type="molecule type" value="Genomic_DNA"/>
</dbReference>
<protein>
    <recommendedName>
        <fullName evidence="7">Metalloprotease</fullName>
    </recommendedName>
</protein>
<evidence type="ECO:0000256" key="5">
    <source>
        <dbReference type="SAM" id="Phobius"/>
    </source>
</evidence>
<dbReference type="STRING" id="269800.Tfu_2920"/>
<evidence type="ECO:0000256" key="1">
    <source>
        <dbReference type="ARBA" id="ARBA00004167"/>
    </source>
</evidence>